<accession>A0ABS5K0Q4</accession>
<keyword evidence="1" id="KW-0472">Membrane</keyword>
<dbReference type="Pfam" id="PF02517">
    <property type="entry name" value="Rce1-like"/>
    <property type="match status" value="1"/>
</dbReference>
<proteinExistence type="predicted"/>
<keyword evidence="4" id="KW-1185">Reference proteome</keyword>
<dbReference type="Proteomes" id="UP000708576">
    <property type="component" value="Unassembled WGS sequence"/>
</dbReference>
<feature type="transmembrane region" description="Helical" evidence="1">
    <location>
        <begin position="68"/>
        <end position="88"/>
    </location>
</feature>
<evidence type="ECO:0000313" key="4">
    <source>
        <dbReference type="Proteomes" id="UP000708576"/>
    </source>
</evidence>
<dbReference type="EMBL" id="JAGUCO010000028">
    <property type="protein sequence ID" value="MBS2100731.1"/>
    <property type="molecule type" value="Genomic_DNA"/>
</dbReference>
<dbReference type="RefSeq" id="WP_212219152.1">
    <property type="nucleotide sequence ID" value="NZ_JAGUCO010000028.1"/>
</dbReference>
<sequence>MKNWTQKNFVLIVLLLTAILKYLLIDWLNVRTIYIVGISFFWIGYILFRKRTNKEFEIFKLQDFKQSLLILLPIILLNGSACVFYAYTNNTLNVSWHILLVLLLYPFWGVIQQFIMLDIILMNLIAFFKGKVSAILLVFIVSILFGIIHYPNTFLMLYTFFLELILASVFLKWRNLWAIGITHGWMATFLLYYVMDRNLWSEIFIGI</sequence>
<keyword evidence="3" id="KW-0645">Protease</keyword>
<evidence type="ECO:0000256" key="1">
    <source>
        <dbReference type="SAM" id="Phobius"/>
    </source>
</evidence>
<feature type="transmembrane region" description="Helical" evidence="1">
    <location>
        <begin position="132"/>
        <end position="148"/>
    </location>
</feature>
<feature type="transmembrane region" description="Helical" evidence="1">
    <location>
        <begin position="31"/>
        <end position="48"/>
    </location>
</feature>
<protein>
    <submittedName>
        <fullName evidence="3">CPBP family intramembrane metalloprotease</fullName>
    </submittedName>
</protein>
<organism evidence="3 4">
    <name type="scientific">Carboxylicivirga linearis</name>
    <dbReference type="NCBI Taxonomy" id="1628157"/>
    <lineage>
        <taxon>Bacteria</taxon>
        <taxon>Pseudomonadati</taxon>
        <taxon>Bacteroidota</taxon>
        <taxon>Bacteroidia</taxon>
        <taxon>Marinilabiliales</taxon>
        <taxon>Marinilabiliaceae</taxon>
        <taxon>Carboxylicivirga</taxon>
    </lineage>
</organism>
<feature type="transmembrane region" description="Helical" evidence="1">
    <location>
        <begin position="94"/>
        <end position="111"/>
    </location>
</feature>
<evidence type="ECO:0000259" key="2">
    <source>
        <dbReference type="Pfam" id="PF02517"/>
    </source>
</evidence>
<evidence type="ECO:0000313" key="3">
    <source>
        <dbReference type="EMBL" id="MBS2100731.1"/>
    </source>
</evidence>
<comment type="caution">
    <text evidence="3">The sequence shown here is derived from an EMBL/GenBank/DDBJ whole genome shotgun (WGS) entry which is preliminary data.</text>
</comment>
<keyword evidence="3" id="KW-0482">Metalloprotease</keyword>
<keyword evidence="3" id="KW-0378">Hydrolase</keyword>
<gene>
    <name evidence="3" type="ORF">KEM10_20760</name>
</gene>
<feature type="transmembrane region" description="Helical" evidence="1">
    <location>
        <begin position="154"/>
        <end position="171"/>
    </location>
</feature>
<reference evidence="3 4" key="1">
    <citation type="journal article" date="2015" name="Int. J. Syst. Evol. Microbiol.">
        <title>Carboxylicivirga linearis sp. nov., isolated from a sea cucumber culture pond.</title>
        <authorList>
            <person name="Wang F.Q."/>
            <person name="Zhou Y.X."/>
            <person name="Lin X.Z."/>
            <person name="Chen G.J."/>
            <person name="Du Z.J."/>
        </authorList>
    </citation>
    <scope>NUCLEOTIDE SEQUENCE [LARGE SCALE GENOMIC DNA]</scope>
    <source>
        <strain evidence="3 4">FB218</strain>
    </source>
</reference>
<feature type="transmembrane region" description="Helical" evidence="1">
    <location>
        <begin position="9"/>
        <end position="25"/>
    </location>
</feature>
<feature type="domain" description="CAAX prenyl protease 2/Lysostaphin resistance protein A-like" evidence="2">
    <location>
        <begin position="96"/>
        <end position="186"/>
    </location>
</feature>
<keyword evidence="1" id="KW-1133">Transmembrane helix</keyword>
<dbReference type="InterPro" id="IPR003675">
    <property type="entry name" value="Rce1/LyrA-like_dom"/>
</dbReference>
<keyword evidence="1" id="KW-0812">Transmembrane</keyword>
<dbReference type="GO" id="GO:0008237">
    <property type="term" value="F:metallopeptidase activity"/>
    <property type="evidence" value="ECO:0007669"/>
    <property type="project" value="UniProtKB-KW"/>
</dbReference>
<name>A0ABS5K0Q4_9BACT</name>
<feature type="transmembrane region" description="Helical" evidence="1">
    <location>
        <begin position="176"/>
        <end position="195"/>
    </location>
</feature>